<evidence type="ECO:0000259" key="1">
    <source>
        <dbReference type="Pfam" id="PF03551"/>
    </source>
</evidence>
<accession>A0ABS2SZ99</accession>
<dbReference type="RefSeq" id="WP_204468635.1">
    <property type="nucleotide sequence ID" value="NZ_JAFBCV010000017.1"/>
</dbReference>
<dbReference type="Proteomes" id="UP001179280">
    <property type="component" value="Unassembled WGS sequence"/>
</dbReference>
<evidence type="ECO:0000313" key="3">
    <source>
        <dbReference type="Proteomes" id="UP001179280"/>
    </source>
</evidence>
<feature type="domain" description="Transcription regulator PadR N-terminal" evidence="1">
    <location>
        <begin position="15"/>
        <end position="86"/>
    </location>
</feature>
<dbReference type="Pfam" id="PF03551">
    <property type="entry name" value="PadR"/>
    <property type="match status" value="1"/>
</dbReference>
<gene>
    <name evidence="2" type="ORF">JOC54_004102</name>
</gene>
<reference evidence="2" key="1">
    <citation type="submission" date="2021-01" db="EMBL/GenBank/DDBJ databases">
        <title>Genomic Encyclopedia of Type Strains, Phase IV (KMG-IV): sequencing the most valuable type-strain genomes for metagenomic binning, comparative biology and taxonomic classification.</title>
        <authorList>
            <person name="Goeker M."/>
        </authorList>
    </citation>
    <scope>NUCLEOTIDE SEQUENCE</scope>
    <source>
        <strain evidence="2">DSM 21943</strain>
    </source>
</reference>
<dbReference type="Gene3D" id="1.10.10.10">
    <property type="entry name" value="Winged helix-like DNA-binding domain superfamily/Winged helix DNA-binding domain"/>
    <property type="match status" value="1"/>
</dbReference>
<dbReference type="InterPro" id="IPR005149">
    <property type="entry name" value="Tscrpt_reg_PadR_N"/>
</dbReference>
<protein>
    <submittedName>
        <fullName evidence="2">PadR family transcriptional regulator PadR</fullName>
    </submittedName>
</protein>
<organism evidence="2 3">
    <name type="scientific">Shouchella xiaoxiensis</name>
    <dbReference type="NCBI Taxonomy" id="766895"/>
    <lineage>
        <taxon>Bacteria</taxon>
        <taxon>Bacillati</taxon>
        <taxon>Bacillota</taxon>
        <taxon>Bacilli</taxon>
        <taxon>Bacillales</taxon>
        <taxon>Bacillaceae</taxon>
        <taxon>Shouchella</taxon>
    </lineage>
</organism>
<dbReference type="PANTHER" id="PTHR33169:SF25">
    <property type="entry name" value="DNA-BINDING PROTEIN YIZB-RELATED"/>
    <property type="match status" value="1"/>
</dbReference>
<comment type="caution">
    <text evidence="2">The sequence shown here is derived from an EMBL/GenBank/DDBJ whole genome shotgun (WGS) entry which is preliminary data.</text>
</comment>
<sequence>MSHTQMMKGILDGCLLAIIHDEECYGYEMAERLERYGFSSISEGTIYPLLLRMQREEFVTSRRKASTAGPKRKYYSLTTKGEEELQAFLARWEKLEANVNAVIHKKISNREEKSDDND</sequence>
<dbReference type="InterPro" id="IPR036388">
    <property type="entry name" value="WH-like_DNA-bd_sf"/>
</dbReference>
<dbReference type="InterPro" id="IPR036390">
    <property type="entry name" value="WH_DNA-bd_sf"/>
</dbReference>
<evidence type="ECO:0000313" key="2">
    <source>
        <dbReference type="EMBL" id="MBM7840809.1"/>
    </source>
</evidence>
<dbReference type="InterPro" id="IPR052509">
    <property type="entry name" value="Metal_resp_DNA-bind_regulator"/>
</dbReference>
<dbReference type="EMBL" id="JAFBCV010000017">
    <property type="protein sequence ID" value="MBM7840809.1"/>
    <property type="molecule type" value="Genomic_DNA"/>
</dbReference>
<name>A0ABS2SZ99_9BACI</name>
<proteinExistence type="predicted"/>
<dbReference type="SUPFAM" id="SSF46785">
    <property type="entry name" value="Winged helix' DNA-binding domain"/>
    <property type="match status" value="1"/>
</dbReference>
<dbReference type="PANTHER" id="PTHR33169">
    <property type="entry name" value="PADR-FAMILY TRANSCRIPTIONAL REGULATOR"/>
    <property type="match status" value="1"/>
</dbReference>
<keyword evidence="3" id="KW-1185">Reference proteome</keyword>